<feature type="transmembrane region" description="Helical" evidence="2">
    <location>
        <begin position="6"/>
        <end position="33"/>
    </location>
</feature>
<dbReference type="EMBL" id="JBIMSP010000012">
    <property type="protein sequence ID" value="MFH5242233.1"/>
    <property type="molecule type" value="Genomic_DNA"/>
</dbReference>
<dbReference type="Proteomes" id="UP001609219">
    <property type="component" value="Unassembled WGS sequence"/>
</dbReference>
<comment type="caution">
    <text evidence="4">The sequence shown here is derived from an EMBL/GenBank/DDBJ whole genome shotgun (WGS) entry which is preliminary data.</text>
</comment>
<name>A0ABW7KIE9_9NOCA</name>
<accession>A0ABW7KIE9</accession>
<reference evidence="5 6" key="1">
    <citation type="submission" date="2024-10" db="EMBL/GenBank/DDBJ databases">
        <authorList>
            <person name="Riesco R."/>
        </authorList>
    </citation>
    <scope>NUCLEOTIDE SEQUENCE [LARGE SCALE GENOMIC DNA]</scope>
    <source>
        <strain evidence="4 5">NCIMB 15448</strain>
        <strain evidence="3 6">NCIMB 15450</strain>
    </source>
</reference>
<sequence>MTNSSWSLSVVALGIAITGMILGQWLALAAIIIPAMQVGKEMIRTVTQSNPQPPASEPTPPTQAESSG</sequence>
<keyword evidence="6" id="KW-1185">Reference proteome</keyword>
<evidence type="ECO:0000313" key="4">
    <source>
        <dbReference type="EMBL" id="MFH5242233.1"/>
    </source>
</evidence>
<keyword evidence="2" id="KW-0812">Transmembrane</keyword>
<protein>
    <recommendedName>
        <fullName evidence="7">AI-2E family transporter</fullName>
    </recommendedName>
</protein>
<evidence type="ECO:0000313" key="3">
    <source>
        <dbReference type="EMBL" id="MFH5231932.1"/>
    </source>
</evidence>
<dbReference type="RefSeq" id="WP_395124243.1">
    <property type="nucleotide sequence ID" value="NZ_JBIMSN010000126.1"/>
</dbReference>
<feature type="region of interest" description="Disordered" evidence="1">
    <location>
        <begin position="44"/>
        <end position="68"/>
    </location>
</feature>
<gene>
    <name evidence="4" type="ORF">ACHIPV_10100</name>
    <name evidence="3" type="ORF">ACHIRB_25665</name>
</gene>
<keyword evidence="2" id="KW-1133">Transmembrane helix</keyword>
<dbReference type="EMBL" id="JBIMSN010000126">
    <property type="protein sequence ID" value="MFH5231932.1"/>
    <property type="molecule type" value="Genomic_DNA"/>
</dbReference>
<evidence type="ECO:0000256" key="2">
    <source>
        <dbReference type="SAM" id="Phobius"/>
    </source>
</evidence>
<dbReference type="Proteomes" id="UP001609176">
    <property type="component" value="Unassembled WGS sequence"/>
</dbReference>
<organism evidence="4 5">
    <name type="scientific">Antrihabitans spumae</name>
    <dbReference type="NCBI Taxonomy" id="3373370"/>
    <lineage>
        <taxon>Bacteria</taxon>
        <taxon>Bacillati</taxon>
        <taxon>Actinomycetota</taxon>
        <taxon>Actinomycetes</taxon>
        <taxon>Mycobacteriales</taxon>
        <taxon>Nocardiaceae</taxon>
        <taxon>Antrihabitans</taxon>
    </lineage>
</organism>
<evidence type="ECO:0000313" key="6">
    <source>
        <dbReference type="Proteomes" id="UP001609219"/>
    </source>
</evidence>
<proteinExistence type="predicted"/>
<evidence type="ECO:0000256" key="1">
    <source>
        <dbReference type="SAM" id="MobiDB-lite"/>
    </source>
</evidence>
<feature type="compositionally biased region" description="Pro residues" evidence="1">
    <location>
        <begin position="51"/>
        <end position="61"/>
    </location>
</feature>
<evidence type="ECO:0000313" key="5">
    <source>
        <dbReference type="Proteomes" id="UP001609176"/>
    </source>
</evidence>
<evidence type="ECO:0008006" key="7">
    <source>
        <dbReference type="Google" id="ProtNLM"/>
    </source>
</evidence>
<keyword evidence="2" id="KW-0472">Membrane</keyword>